<feature type="region of interest" description="Disordered" evidence="1">
    <location>
        <begin position="1"/>
        <end position="35"/>
    </location>
</feature>
<evidence type="ECO:0000313" key="3">
    <source>
        <dbReference type="Proteomes" id="UP000693946"/>
    </source>
</evidence>
<gene>
    <name evidence="2" type="ORF">JOB18_029062</name>
</gene>
<keyword evidence="3" id="KW-1185">Reference proteome</keyword>
<dbReference type="Proteomes" id="UP000693946">
    <property type="component" value="Linkage Group LG17"/>
</dbReference>
<dbReference type="AlphaFoldDB" id="A0AAV6RTS0"/>
<evidence type="ECO:0000313" key="2">
    <source>
        <dbReference type="EMBL" id="KAG7508923.1"/>
    </source>
</evidence>
<protein>
    <submittedName>
        <fullName evidence="2">Uncharacterized protein</fullName>
    </submittedName>
</protein>
<reference evidence="2 3" key="1">
    <citation type="journal article" date="2021" name="Sci. Rep.">
        <title>Chromosome anchoring in Senegalese sole (Solea senegalensis) reveals sex-associated markers and genome rearrangements in flatfish.</title>
        <authorList>
            <person name="Guerrero-Cozar I."/>
            <person name="Gomez-Garrido J."/>
            <person name="Berbel C."/>
            <person name="Martinez-Blanch J.F."/>
            <person name="Alioto T."/>
            <person name="Claros M.G."/>
            <person name="Gagnaire P.A."/>
            <person name="Manchado M."/>
        </authorList>
    </citation>
    <scope>NUCLEOTIDE SEQUENCE [LARGE SCALE GENOMIC DNA]</scope>
    <source>
        <strain evidence="2">Sse05_10M</strain>
    </source>
</reference>
<comment type="caution">
    <text evidence="2">The sequence shown here is derived from an EMBL/GenBank/DDBJ whole genome shotgun (WGS) entry which is preliminary data.</text>
</comment>
<sequence>MAESRDHSDNLGLQNRGSIIRGHQTDNNTEATGLLPAPGMVLFDRAAVEP</sequence>
<accession>A0AAV6RTS0</accession>
<name>A0AAV6RTS0_SOLSE</name>
<organism evidence="2 3">
    <name type="scientific">Solea senegalensis</name>
    <name type="common">Senegalese sole</name>
    <dbReference type="NCBI Taxonomy" id="28829"/>
    <lineage>
        <taxon>Eukaryota</taxon>
        <taxon>Metazoa</taxon>
        <taxon>Chordata</taxon>
        <taxon>Craniata</taxon>
        <taxon>Vertebrata</taxon>
        <taxon>Euteleostomi</taxon>
        <taxon>Actinopterygii</taxon>
        <taxon>Neopterygii</taxon>
        <taxon>Teleostei</taxon>
        <taxon>Neoteleostei</taxon>
        <taxon>Acanthomorphata</taxon>
        <taxon>Carangaria</taxon>
        <taxon>Pleuronectiformes</taxon>
        <taxon>Pleuronectoidei</taxon>
        <taxon>Soleidae</taxon>
        <taxon>Solea</taxon>
    </lineage>
</organism>
<evidence type="ECO:0000256" key="1">
    <source>
        <dbReference type="SAM" id="MobiDB-lite"/>
    </source>
</evidence>
<proteinExistence type="predicted"/>
<dbReference type="EMBL" id="JAGKHQ010000009">
    <property type="protein sequence ID" value="KAG7508923.1"/>
    <property type="molecule type" value="Genomic_DNA"/>
</dbReference>